<dbReference type="Proteomes" id="UP001366085">
    <property type="component" value="Unassembled WGS sequence"/>
</dbReference>
<accession>A0ABU8LL29</accession>
<protein>
    <submittedName>
        <fullName evidence="2">Septum formation family protein</fullName>
    </submittedName>
</protein>
<dbReference type="Pfam" id="PF13845">
    <property type="entry name" value="Septum_form"/>
    <property type="match status" value="1"/>
</dbReference>
<reference evidence="2 3" key="1">
    <citation type="submission" date="2024-02" db="EMBL/GenBank/DDBJ databases">
        <authorList>
            <person name="Saticioglu I.B."/>
        </authorList>
    </citation>
    <scope>NUCLEOTIDE SEQUENCE [LARGE SCALE GENOMIC DNA]</scope>
    <source>
        <strain evidence="2 3">Mu-43</strain>
    </source>
</reference>
<dbReference type="InterPro" id="IPR026004">
    <property type="entry name" value="Septum_form"/>
</dbReference>
<comment type="caution">
    <text evidence="2">The sequence shown here is derived from an EMBL/GenBank/DDBJ whole genome shotgun (WGS) entry which is preliminary data.</text>
</comment>
<evidence type="ECO:0000313" key="3">
    <source>
        <dbReference type="Proteomes" id="UP001366085"/>
    </source>
</evidence>
<proteinExistence type="predicted"/>
<organism evidence="2 3">
    <name type="scientific">Microbacterium istanbulense</name>
    <dbReference type="NCBI Taxonomy" id="3122049"/>
    <lineage>
        <taxon>Bacteria</taxon>
        <taxon>Bacillati</taxon>
        <taxon>Actinomycetota</taxon>
        <taxon>Actinomycetes</taxon>
        <taxon>Micrococcales</taxon>
        <taxon>Microbacteriaceae</taxon>
        <taxon>Microbacterium</taxon>
    </lineage>
</organism>
<evidence type="ECO:0000259" key="1">
    <source>
        <dbReference type="Pfam" id="PF13845"/>
    </source>
</evidence>
<keyword evidence="3" id="KW-1185">Reference proteome</keyword>
<gene>
    <name evidence="2" type="ORF">WDU93_10015</name>
</gene>
<evidence type="ECO:0000313" key="2">
    <source>
        <dbReference type="EMBL" id="MEJ1092031.1"/>
    </source>
</evidence>
<feature type="domain" description="Septum formation-related" evidence="1">
    <location>
        <begin position="40"/>
        <end position="135"/>
    </location>
</feature>
<dbReference type="RefSeq" id="WP_337320159.1">
    <property type="nucleotide sequence ID" value="NZ_JBBDGN010000008.1"/>
</dbReference>
<dbReference type="EMBL" id="JBBDGN010000008">
    <property type="protein sequence ID" value="MEJ1092031.1"/>
    <property type="molecule type" value="Genomic_DNA"/>
</dbReference>
<sequence length="149" mass="16323">MSLSGCSFIQGLTGGNDANRDEQGNVQEQDNIDIFSLKLGDCKMADDTTGEIMQAEVVPCDEPHDEEVFFESKMADGEYDEAAIEVAGEVCYGQSFTDFVGVAWDDSTLDVWYLSPTEQTWNEMDDRLIQCIVTDPAGPTTGTLKGSKK</sequence>
<name>A0ABU8LL29_9MICO</name>